<protein>
    <submittedName>
        <fullName evidence="2">Uncharacterized protein</fullName>
    </submittedName>
</protein>
<evidence type="ECO:0000313" key="3">
    <source>
        <dbReference type="Proteomes" id="UP000193144"/>
    </source>
</evidence>
<feature type="region of interest" description="Disordered" evidence="1">
    <location>
        <begin position="1"/>
        <end position="78"/>
    </location>
</feature>
<comment type="caution">
    <text evidence="2">The sequence shown here is derived from an EMBL/GenBank/DDBJ whole genome shotgun (WGS) entry which is preliminary data.</text>
</comment>
<keyword evidence="3" id="KW-1185">Reference proteome</keyword>
<dbReference type="OrthoDB" id="3795030at2759"/>
<feature type="compositionally biased region" description="Polar residues" evidence="1">
    <location>
        <begin position="68"/>
        <end position="78"/>
    </location>
</feature>
<accession>A0A1Y1YKA0</accession>
<dbReference type="Proteomes" id="UP000193144">
    <property type="component" value="Unassembled WGS sequence"/>
</dbReference>
<evidence type="ECO:0000313" key="2">
    <source>
        <dbReference type="EMBL" id="ORX98435.1"/>
    </source>
</evidence>
<feature type="compositionally biased region" description="Low complexity" evidence="1">
    <location>
        <begin position="1"/>
        <end position="42"/>
    </location>
</feature>
<dbReference type="EMBL" id="MCFA01000215">
    <property type="protein sequence ID" value="ORX98435.1"/>
    <property type="molecule type" value="Genomic_DNA"/>
</dbReference>
<gene>
    <name evidence="2" type="ORF">BCR34DRAFT_606932</name>
</gene>
<sequence length="128" mass="13507">MSSRSTYGASSSYGKAGGAASRSPSTSSYASSSSPRSSPSQSLYTNASSRRYGSKPGGVVIHNGGGTSNDPNTSSSAPNSGITSKWVYGCLPTWGVCVRMAFLWRWTGHGMELTGLVWYWVICFILMA</sequence>
<dbReference type="AlphaFoldDB" id="A0A1Y1YKA0"/>
<name>A0A1Y1YKA0_9PLEO</name>
<reference evidence="2 3" key="1">
    <citation type="submission" date="2016-07" db="EMBL/GenBank/DDBJ databases">
        <title>Pervasive Adenine N6-methylation of Active Genes in Fungi.</title>
        <authorList>
            <consortium name="DOE Joint Genome Institute"/>
            <person name="Mondo S.J."/>
            <person name="Dannebaum R.O."/>
            <person name="Kuo R.C."/>
            <person name="Labutti K."/>
            <person name="Haridas S."/>
            <person name="Kuo A."/>
            <person name="Salamov A."/>
            <person name="Ahrendt S.R."/>
            <person name="Lipzen A."/>
            <person name="Sullivan W."/>
            <person name="Andreopoulos W.B."/>
            <person name="Clum A."/>
            <person name="Lindquist E."/>
            <person name="Daum C."/>
            <person name="Ramamoorthy G.K."/>
            <person name="Gryganskyi A."/>
            <person name="Culley D."/>
            <person name="Magnuson J.K."/>
            <person name="James T.Y."/>
            <person name="O'Malley M.A."/>
            <person name="Stajich J.E."/>
            <person name="Spatafora J.W."/>
            <person name="Visel A."/>
            <person name="Grigoriev I.V."/>
        </authorList>
    </citation>
    <scope>NUCLEOTIDE SEQUENCE [LARGE SCALE GENOMIC DNA]</scope>
    <source>
        <strain evidence="2 3">CBS 115471</strain>
    </source>
</reference>
<organism evidence="2 3">
    <name type="scientific">Clohesyomyces aquaticus</name>
    <dbReference type="NCBI Taxonomy" id="1231657"/>
    <lineage>
        <taxon>Eukaryota</taxon>
        <taxon>Fungi</taxon>
        <taxon>Dikarya</taxon>
        <taxon>Ascomycota</taxon>
        <taxon>Pezizomycotina</taxon>
        <taxon>Dothideomycetes</taxon>
        <taxon>Pleosporomycetidae</taxon>
        <taxon>Pleosporales</taxon>
        <taxon>Lindgomycetaceae</taxon>
        <taxon>Clohesyomyces</taxon>
    </lineage>
</organism>
<evidence type="ECO:0000256" key="1">
    <source>
        <dbReference type="SAM" id="MobiDB-lite"/>
    </source>
</evidence>
<proteinExistence type="predicted"/>